<dbReference type="InterPro" id="IPR036291">
    <property type="entry name" value="NAD(P)-bd_dom_sf"/>
</dbReference>
<dbReference type="PANTHER" id="PTHR43639">
    <property type="entry name" value="OXIDOREDUCTASE, SHORT-CHAIN DEHYDROGENASE/REDUCTASE FAMILY (AFU_ORTHOLOGUE AFUA_5G02870)"/>
    <property type="match status" value="1"/>
</dbReference>
<dbReference type="PRINTS" id="PR00081">
    <property type="entry name" value="GDHRDH"/>
</dbReference>
<dbReference type="FunFam" id="3.40.50.720:FF:000084">
    <property type="entry name" value="Short-chain dehydrogenase reductase"/>
    <property type="match status" value="1"/>
</dbReference>
<comment type="similarity">
    <text evidence="1">Belongs to the short-chain dehydrogenases/reductases (SDR) family.</text>
</comment>
<organism evidence="3 4">
    <name type="scientific">Nocardia ninae NBRC 108245</name>
    <dbReference type="NCBI Taxonomy" id="1210091"/>
    <lineage>
        <taxon>Bacteria</taxon>
        <taxon>Bacillati</taxon>
        <taxon>Actinomycetota</taxon>
        <taxon>Actinomycetes</taxon>
        <taxon>Mycobacteriales</taxon>
        <taxon>Nocardiaceae</taxon>
        <taxon>Nocardia</taxon>
    </lineage>
</organism>
<accession>A0A511M6I3</accession>
<dbReference type="PANTHER" id="PTHR43639:SF1">
    <property type="entry name" value="SHORT-CHAIN DEHYDROGENASE_REDUCTASE FAMILY PROTEIN"/>
    <property type="match status" value="1"/>
</dbReference>
<sequence>MTADLGGRTVLVTGGSRGIGRAIALEFADRGSDVILTYWRRRSAAREVVTEIERKGRRALALRVDVGESDQLKRLFGEVADQWGGLDFYVNNAASAIMKPLFALETPHWRYTLDTNVTAALFGCRAAYELMPGGRGAIVLLSSMGGRRYLPSYGGLGVCKAAIESMGRYLAVELAPGVNVNTVCGGLIETESVRALAGAQGWMQQVAETAPMRRIGRPEDLAKVVAFLCTDDASWIRGQTIVVDGGASLTSG</sequence>
<proteinExistence type="inferred from homology"/>
<dbReference type="RefSeq" id="WP_147128540.1">
    <property type="nucleotide sequence ID" value="NZ_BJXA01000002.1"/>
</dbReference>
<evidence type="ECO:0000313" key="3">
    <source>
        <dbReference type="EMBL" id="GEM36242.1"/>
    </source>
</evidence>
<dbReference type="CDD" id="cd05359">
    <property type="entry name" value="ChcA_like_SDR_c"/>
    <property type="match status" value="1"/>
</dbReference>
<keyword evidence="2" id="KW-0560">Oxidoreductase</keyword>
<dbReference type="SUPFAM" id="SSF51735">
    <property type="entry name" value="NAD(P)-binding Rossmann-fold domains"/>
    <property type="match status" value="1"/>
</dbReference>
<dbReference type="GO" id="GO:0016491">
    <property type="term" value="F:oxidoreductase activity"/>
    <property type="evidence" value="ECO:0007669"/>
    <property type="project" value="UniProtKB-KW"/>
</dbReference>
<evidence type="ECO:0000256" key="2">
    <source>
        <dbReference type="ARBA" id="ARBA00023002"/>
    </source>
</evidence>
<evidence type="ECO:0000256" key="1">
    <source>
        <dbReference type="ARBA" id="ARBA00006484"/>
    </source>
</evidence>
<dbReference type="EMBL" id="BJXA01000002">
    <property type="protein sequence ID" value="GEM36242.1"/>
    <property type="molecule type" value="Genomic_DNA"/>
</dbReference>
<dbReference type="Pfam" id="PF13561">
    <property type="entry name" value="adh_short_C2"/>
    <property type="match status" value="1"/>
</dbReference>
<dbReference type="Proteomes" id="UP000321424">
    <property type="component" value="Unassembled WGS sequence"/>
</dbReference>
<protein>
    <submittedName>
        <fullName evidence="3">Enoyl-[acyl-carrier-protein] reductase</fullName>
    </submittedName>
</protein>
<dbReference type="InterPro" id="IPR002347">
    <property type="entry name" value="SDR_fam"/>
</dbReference>
<dbReference type="AlphaFoldDB" id="A0A511M6I3"/>
<name>A0A511M6I3_9NOCA</name>
<comment type="caution">
    <text evidence="3">The sequence shown here is derived from an EMBL/GenBank/DDBJ whole genome shotgun (WGS) entry which is preliminary data.</text>
</comment>
<evidence type="ECO:0000313" key="4">
    <source>
        <dbReference type="Proteomes" id="UP000321424"/>
    </source>
</evidence>
<keyword evidence="4" id="KW-1185">Reference proteome</keyword>
<reference evidence="3 4" key="1">
    <citation type="submission" date="2019-07" db="EMBL/GenBank/DDBJ databases">
        <title>Whole genome shotgun sequence of Nocardia ninae NBRC 108245.</title>
        <authorList>
            <person name="Hosoyama A."/>
            <person name="Uohara A."/>
            <person name="Ohji S."/>
            <person name="Ichikawa N."/>
        </authorList>
    </citation>
    <scope>NUCLEOTIDE SEQUENCE [LARGE SCALE GENOMIC DNA]</scope>
    <source>
        <strain evidence="3 4">NBRC 108245</strain>
    </source>
</reference>
<gene>
    <name evidence="3" type="ORF">NN4_07610</name>
</gene>
<dbReference type="Gene3D" id="3.40.50.720">
    <property type="entry name" value="NAD(P)-binding Rossmann-like Domain"/>
    <property type="match status" value="1"/>
</dbReference>
<dbReference type="OrthoDB" id="517007at2"/>